<evidence type="ECO:0000256" key="2">
    <source>
        <dbReference type="ARBA" id="ARBA00022833"/>
    </source>
</evidence>
<dbReference type="InterPro" id="IPR036291">
    <property type="entry name" value="NAD(P)-bd_dom_sf"/>
</dbReference>
<comment type="caution">
    <text evidence="6">The sequence shown here is derived from an EMBL/GenBank/DDBJ whole genome shotgun (WGS) entry which is preliminary data.</text>
</comment>
<dbReference type="SUPFAM" id="SSF50129">
    <property type="entry name" value="GroES-like"/>
    <property type="match status" value="1"/>
</dbReference>
<dbReference type="GO" id="GO:0016491">
    <property type="term" value="F:oxidoreductase activity"/>
    <property type="evidence" value="ECO:0007669"/>
    <property type="project" value="UniProtKB-KW"/>
</dbReference>
<dbReference type="Pfam" id="PF00107">
    <property type="entry name" value="ADH_zinc_N"/>
    <property type="match status" value="1"/>
</dbReference>
<dbReference type="PANTHER" id="PTHR43401:SF2">
    <property type="entry name" value="L-THREONINE 3-DEHYDROGENASE"/>
    <property type="match status" value="1"/>
</dbReference>
<dbReference type="PANTHER" id="PTHR43401">
    <property type="entry name" value="L-THREONINE 3-DEHYDROGENASE"/>
    <property type="match status" value="1"/>
</dbReference>
<name>A0A5D8QCI5_9THEO</name>
<comment type="cofactor">
    <cofactor evidence="4">
        <name>Zn(2+)</name>
        <dbReference type="ChEBI" id="CHEBI:29105"/>
    </cofactor>
</comment>
<gene>
    <name evidence="6" type="ORF">FWJ32_11085</name>
</gene>
<dbReference type="InterPro" id="IPR013149">
    <property type="entry name" value="ADH-like_C"/>
</dbReference>
<dbReference type="EMBL" id="VTPS01000019">
    <property type="protein sequence ID" value="TZE81038.1"/>
    <property type="molecule type" value="Genomic_DNA"/>
</dbReference>
<comment type="similarity">
    <text evidence="4">Belongs to the zinc-containing alcohol dehydrogenase family.</text>
</comment>
<dbReference type="SMART" id="SM00829">
    <property type="entry name" value="PKS_ER"/>
    <property type="match status" value="1"/>
</dbReference>
<dbReference type="RefSeq" id="WP_149546018.1">
    <property type="nucleotide sequence ID" value="NZ_VTPS01000019.1"/>
</dbReference>
<dbReference type="PROSITE" id="PS00059">
    <property type="entry name" value="ADH_ZINC"/>
    <property type="match status" value="1"/>
</dbReference>
<evidence type="ECO:0000313" key="7">
    <source>
        <dbReference type="Proteomes" id="UP000322976"/>
    </source>
</evidence>
<dbReference type="Gene3D" id="3.40.50.720">
    <property type="entry name" value="NAD(P)-binding Rossmann-like Domain"/>
    <property type="match status" value="1"/>
</dbReference>
<sequence>MKVALYYGPETIKIEDRPIPEPGPGEIVIKNKIAFTCGTDVKTFFRGYPLWDPPYPFGHEAAGDIYAVGEGVEGFAIGDRVIAHNSAPCNRCYYCKKGQHSMCENLLFNLGAFSEYQLIPKEIVEQNTFKIPDGIDYKDAALTEPFACAVHGIEEAGISLGDTVIINGAGPLGLMMTRLAYLKGARVITVDLSQKRLEMAKKLGASIVMNVRDIEDQVAAVRQFTEDNRGADVAIEAVGSPELWEKTVRMVRKGGTSILFGGPKAGTTITLDTNFMHYSQITIKGIFHTTPRFVQAAFNLICQGVIHGNDFVGSEYPLEKLEEAIRSHKEGRVIKNAIVFED</sequence>
<protein>
    <submittedName>
        <fullName evidence="6">Zinc-binding dehydrogenase</fullName>
    </submittedName>
</protein>
<dbReference type="Pfam" id="PF08240">
    <property type="entry name" value="ADH_N"/>
    <property type="match status" value="1"/>
</dbReference>
<dbReference type="AlphaFoldDB" id="A0A5D8QCI5"/>
<keyword evidence="3" id="KW-0560">Oxidoreductase</keyword>
<dbReference type="InterPro" id="IPR011032">
    <property type="entry name" value="GroES-like_sf"/>
</dbReference>
<evidence type="ECO:0000259" key="5">
    <source>
        <dbReference type="SMART" id="SM00829"/>
    </source>
</evidence>
<evidence type="ECO:0000256" key="1">
    <source>
        <dbReference type="ARBA" id="ARBA00022723"/>
    </source>
</evidence>
<keyword evidence="1 4" id="KW-0479">Metal-binding</keyword>
<dbReference type="GO" id="GO:0008270">
    <property type="term" value="F:zinc ion binding"/>
    <property type="evidence" value="ECO:0007669"/>
    <property type="project" value="InterPro"/>
</dbReference>
<proteinExistence type="inferred from homology"/>
<evidence type="ECO:0000256" key="4">
    <source>
        <dbReference type="RuleBase" id="RU361277"/>
    </source>
</evidence>
<dbReference type="InterPro" id="IPR013154">
    <property type="entry name" value="ADH-like_N"/>
</dbReference>
<dbReference type="SUPFAM" id="SSF51735">
    <property type="entry name" value="NAD(P)-binding Rossmann-fold domains"/>
    <property type="match status" value="1"/>
</dbReference>
<dbReference type="Gene3D" id="3.90.180.10">
    <property type="entry name" value="Medium-chain alcohol dehydrogenases, catalytic domain"/>
    <property type="match status" value="1"/>
</dbReference>
<dbReference type="Proteomes" id="UP000322976">
    <property type="component" value="Unassembled WGS sequence"/>
</dbReference>
<dbReference type="InterPro" id="IPR002328">
    <property type="entry name" value="ADH_Zn_CS"/>
</dbReference>
<feature type="domain" description="Enoyl reductase (ER)" evidence="5">
    <location>
        <begin position="8"/>
        <end position="338"/>
    </location>
</feature>
<dbReference type="InterPro" id="IPR020843">
    <property type="entry name" value="ER"/>
</dbReference>
<evidence type="ECO:0000256" key="3">
    <source>
        <dbReference type="ARBA" id="ARBA00023002"/>
    </source>
</evidence>
<dbReference type="InterPro" id="IPR050129">
    <property type="entry name" value="Zn_alcohol_dh"/>
</dbReference>
<organism evidence="6 7">
    <name type="scientific">Calorimonas adulescens</name>
    <dbReference type="NCBI Taxonomy" id="2606906"/>
    <lineage>
        <taxon>Bacteria</taxon>
        <taxon>Bacillati</taxon>
        <taxon>Bacillota</taxon>
        <taxon>Clostridia</taxon>
        <taxon>Thermoanaerobacterales</taxon>
        <taxon>Thermoanaerobacteraceae</taxon>
        <taxon>Calorimonas</taxon>
    </lineage>
</organism>
<accession>A0A5D8QCI5</accession>
<reference evidence="6 7" key="1">
    <citation type="submission" date="2019-08" db="EMBL/GenBank/DDBJ databases">
        <title>Calorimonas adulescens gen. nov., sp. nov., an anaerobic thermophilic bacterium from Sakhalin hot spring.</title>
        <authorList>
            <person name="Khomyakova M.A."/>
            <person name="Merkel A.Y."/>
            <person name="Novikov A."/>
            <person name="Bonch-Osmolovskaya E.A."/>
            <person name="Slobodkin A.I."/>
        </authorList>
    </citation>
    <scope>NUCLEOTIDE SEQUENCE [LARGE SCALE GENOMIC DNA]</scope>
    <source>
        <strain evidence="6 7">A05MB</strain>
    </source>
</reference>
<evidence type="ECO:0000313" key="6">
    <source>
        <dbReference type="EMBL" id="TZE81038.1"/>
    </source>
</evidence>
<keyword evidence="7" id="KW-1185">Reference proteome</keyword>
<keyword evidence="2 4" id="KW-0862">Zinc</keyword>